<dbReference type="Proteomes" id="UP000294028">
    <property type="component" value="Unassembled WGS sequence"/>
</dbReference>
<feature type="compositionally biased region" description="Acidic residues" evidence="1">
    <location>
        <begin position="1"/>
        <end position="12"/>
    </location>
</feature>
<comment type="caution">
    <text evidence="2">The sequence shown here is derived from an EMBL/GenBank/DDBJ whole genome shotgun (WGS) entry which is preliminary data.</text>
</comment>
<name>A0A482T8Y1_9EURY</name>
<proteinExistence type="predicted"/>
<dbReference type="AlphaFoldDB" id="A0A482T8Y1"/>
<dbReference type="GeneID" id="9989294"/>
<reference evidence="2 3" key="1">
    <citation type="submission" date="2018-12" db="EMBL/GenBank/DDBJ databases">
        <title>Genome analysis provides insights into bioremediation potentialities of Halogeometricum borinquense strain N11.</title>
        <authorList>
            <person name="Najjari A."/>
            <person name="Youssef N."/>
            <person name="Fhoula I."/>
            <person name="Ben Dhia O."/>
            <person name="Mahjoubi M."/>
            <person name="Ouzari H.I."/>
            <person name="Cherif A."/>
        </authorList>
    </citation>
    <scope>NUCLEOTIDE SEQUENCE [LARGE SCALE GENOMIC DNA]</scope>
    <source>
        <strain evidence="2 3">N11</strain>
    </source>
</reference>
<protein>
    <submittedName>
        <fullName evidence="2">Uncharacterized protein</fullName>
    </submittedName>
</protein>
<evidence type="ECO:0000313" key="2">
    <source>
        <dbReference type="EMBL" id="RYJ13142.1"/>
    </source>
</evidence>
<feature type="compositionally biased region" description="Basic and acidic residues" evidence="1">
    <location>
        <begin position="13"/>
        <end position="24"/>
    </location>
</feature>
<accession>A0A482T8Y1</accession>
<sequence>MGCDEVDGPTDVETDHDNQNHESDDMGASALGTLGTEGGTEPRQDQYLTLRPTGDGVATFEATVDGYIKSADSLGAKIPGLGKSAEDAIQNEPRQYILTGELTSIRINGPAAAFLDGERVA</sequence>
<dbReference type="RefSeq" id="WP_006055784.1">
    <property type="nucleotide sequence ID" value="NZ_RZHH01000002.1"/>
</dbReference>
<evidence type="ECO:0000313" key="3">
    <source>
        <dbReference type="Proteomes" id="UP000294028"/>
    </source>
</evidence>
<organism evidence="2 3">
    <name type="scientific">Halogeometricum borinquense</name>
    <dbReference type="NCBI Taxonomy" id="60847"/>
    <lineage>
        <taxon>Archaea</taxon>
        <taxon>Methanobacteriati</taxon>
        <taxon>Methanobacteriota</taxon>
        <taxon>Stenosarchaea group</taxon>
        <taxon>Halobacteria</taxon>
        <taxon>Halobacteriales</taxon>
        <taxon>Haloferacaceae</taxon>
        <taxon>Halogeometricum</taxon>
    </lineage>
</organism>
<dbReference type="EMBL" id="RZHH01000002">
    <property type="protein sequence ID" value="RYJ13142.1"/>
    <property type="molecule type" value="Genomic_DNA"/>
</dbReference>
<evidence type="ECO:0000256" key="1">
    <source>
        <dbReference type="SAM" id="MobiDB-lite"/>
    </source>
</evidence>
<gene>
    <name evidence="2" type="ORF">ELS19_03590</name>
</gene>
<feature type="region of interest" description="Disordered" evidence="1">
    <location>
        <begin position="1"/>
        <end position="48"/>
    </location>
</feature>